<feature type="region of interest" description="Disordered" evidence="13">
    <location>
        <begin position="255"/>
        <end position="277"/>
    </location>
</feature>
<dbReference type="Proteomes" id="UP000314982">
    <property type="component" value="Unassembled WGS sequence"/>
</dbReference>
<accession>A0A4W5R794</accession>
<dbReference type="GO" id="GO:0000278">
    <property type="term" value="P:mitotic cell cycle"/>
    <property type="evidence" value="ECO:0007669"/>
    <property type="project" value="TreeGrafter"/>
</dbReference>
<protein>
    <submittedName>
        <fullName evidence="14">Spindle and kinetochore associated complex subunit 3</fullName>
    </submittedName>
</protein>
<evidence type="ECO:0000256" key="4">
    <source>
        <dbReference type="ARBA" id="ARBA00022454"/>
    </source>
</evidence>
<keyword evidence="5" id="KW-0963">Cytoplasm</keyword>
<evidence type="ECO:0000256" key="5">
    <source>
        <dbReference type="ARBA" id="ARBA00022490"/>
    </source>
</evidence>
<evidence type="ECO:0000256" key="9">
    <source>
        <dbReference type="ARBA" id="ARBA00022838"/>
    </source>
</evidence>
<evidence type="ECO:0000256" key="1">
    <source>
        <dbReference type="ARBA" id="ARBA00004186"/>
    </source>
</evidence>
<organism evidence="14 15">
    <name type="scientific">Hucho hucho</name>
    <name type="common">huchen</name>
    <dbReference type="NCBI Taxonomy" id="62062"/>
    <lineage>
        <taxon>Eukaryota</taxon>
        <taxon>Metazoa</taxon>
        <taxon>Chordata</taxon>
        <taxon>Craniata</taxon>
        <taxon>Vertebrata</taxon>
        <taxon>Euteleostomi</taxon>
        <taxon>Actinopterygii</taxon>
        <taxon>Neopterygii</taxon>
        <taxon>Teleostei</taxon>
        <taxon>Protacanthopterygii</taxon>
        <taxon>Salmoniformes</taxon>
        <taxon>Salmonidae</taxon>
        <taxon>Salmoninae</taxon>
        <taxon>Hucho</taxon>
    </lineage>
</organism>
<keyword evidence="4" id="KW-0158">Chromosome</keyword>
<keyword evidence="15" id="KW-1185">Reference proteome</keyword>
<feature type="region of interest" description="Disordered" evidence="13">
    <location>
        <begin position="102"/>
        <end position="157"/>
    </location>
</feature>
<feature type="compositionally biased region" description="Polar residues" evidence="13">
    <location>
        <begin position="376"/>
        <end position="385"/>
    </location>
</feature>
<dbReference type="GeneTree" id="ENSGT00500000045005"/>
<dbReference type="AlphaFoldDB" id="A0A4W5R794"/>
<evidence type="ECO:0000256" key="7">
    <source>
        <dbReference type="ARBA" id="ARBA00022701"/>
    </source>
</evidence>
<keyword evidence="11" id="KW-0131">Cell cycle</keyword>
<evidence type="ECO:0000313" key="14">
    <source>
        <dbReference type="Ensembl" id="ENSHHUP00000082115.1"/>
    </source>
</evidence>
<proteinExistence type="inferred from homology"/>
<dbReference type="PANTHER" id="PTHR48118:SF1">
    <property type="entry name" value="SPINDLE AND KINETOCHORE-ASSOCIATED PROTEIN 3"/>
    <property type="match status" value="1"/>
</dbReference>
<dbReference type="GO" id="GO:0051301">
    <property type="term" value="P:cell division"/>
    <property type="evidence" value="ECO:0007669"/>
    <property type="project" value="UniProtKB-KW"/>
</dbReference>
<evidence type="ECO:0000313" key="15">
    <source>
        <dbReference type="Proteomes" id="UP000314982"/>
    </source>
</evidence>
<evidence type="ECO:0000256" key="3">
    <source>
        <dbReference type="ARBA" id="ARBA00007716"/>
    </source>
</evidence>
<feature type="compositionally biased region" description="Acidic residues" evidence="13">
    <location>
        <begin position="125"/>
        <end position="140"/>
    </location>
</feature>
<evidence type="ECO:0000256" key="2">
    <source>
        <dbReference type="ARBA" id="ARBA00004629"/>
    </source>
</evidence>
<comment type="similarity">
    <text evidence="3">Belongs to the SKA3 family.</text>
</comment>
<reference evidence="15" key="1">
    <citation type="submission" date="2018-06" db="EMBL/GenBank/DDBJ databases">
        <title>Genome assembly of Danube salmon.</title>
        <authorList>
            <person name="Macqueen D.J."/>
            <person name="Gundappa M.K."/>
        </authorList>
    </citation>
    <scope>NUCLEOTIDE SEQUENCE [LARGE SCALE GENOMIC DNA]</scope>
</reference>
<comment type="subcellular location">
    <subcellularLocation>
        <location evidence="2">Chromosome</location>
        <location evidence="2">Centromere</location>
        <location evidence="2">Kinetochore</location>
    </subcellularLocation>
    <subcellularLocation>
        <location evidence="1">Cytoplasm</location>
        <location evidence="1">Cytoskeleton</location>
        <location evidence="1">Spindle</location>
    </subcellularLocation>
</comment>
<dbReference type="GO" id="GO:0007059">
    <property type="term" value="P:chromosome segregation"/>
    <property type="evidence" value="ECO:0007669"/>
    <property type="project" value="InterPro"/>
</dbReference>
<evidence type="ECO:0000256" key="6">
    <source>
        <dbReference type="ARBA" id="ARBA00022618"/>
    </source>
</evidence>
<dbReference type="Ensembl" id="ENSHHUT00000084713.1">
    <property type="protein sequence ID" value="ENSHHUP00000082115.1"/>
    <property type="gene ID" value="ENSHHUG00000047713.1"/>
</dbReference>
<dbReference type="GO" id="GO:0005876">
    <property type="term" value="C:spindle microtubule"/>
    <property type="evidence" value="ECO:0007669"/>
    <property type="project" value="TreeGrafter"/>
</dbReference>
<reference evidence="14" key="2">
    <citation type="submission" date="2025-08" db="UniProtKB">
        <authorList>
            <consortium name="Ensembl"/>
        </authorList>
    </citation>
    <scope>IDENTIFICATION</scope>
</reference>
<dbReference type="GO" id="GO:0000940">
    <property type="term" value="C:outer kinetochore"/>
    <property type="evidence" value="ECO:0007669"/>
    <property type="project" value="InterPro"/>
</dbReference>
<evidence type="ECO:0000256" key="12">
    <source>
        <dbReference type="ARBA" id="ARBA00023328"/>
    </source>
</evidence>
<keyword evidence="10" id="KW-0206">Cytoskeleton</keyword>
<dbReference type="Gene3D" id="6.10.250.1400">
    <property type="match status" value="1"/>
</dbReference>
<feature type="region of interest" description="Disordered" evidence="13">
    <location>
        <begin position="449"/>
        <end position="474"/>
    </location>
</feature>
<keyword evidence="7" id="KW-0493">Microtubule</keyword>
<name>A0A4W5R794_9TELE</name>
<feature type="compositionally biased region" description="Polar residues" evidence="13">
    <location>
        <begin position="108"/>
        <end position="119"/>
    </location>
</feature>
<evidence type="ECO:0000256" key="10">
    <source>
        <dbReference type="ARBA" id="ARBA00023212"/>
    </source>
</evidence>
<feature type="region of interest" description="Disordered" evidence="13">
    <location>
        <begin position="315"/>
        <end position="385"/>
    </location>
</feature>
<feature type="compositionally biased region" description="Basic and acidic residues" evidence="13">
    <location>
        <begin position="359"/>
        <end position="375"/>
    </location>
</feature>
<keyword evidence="6" id="KW-0132">Cell division</keyword>
<dbReference type="InterPro" id="IPR033341">
    <property type="entry name" value="SKA3"/>
</dbReference>
<sequence length="590" mass="65159">MDSSARFFAKLRNLAVNLETETASLHQAHQNYDDEDHNTEGAVRVLQELHSEVRGLKGQVKEQLVRQQAGENDVRSFIKTCMVLKQRTTEDIQRLRRHYEKYGYRAPKSTQKQSESNGQEAEASEKEDEDETEGGEEDREEREGYLTSVTPLKMPPPPFIDPLRTPQLSDFGLSEIHLKRVLGGTVFSSSEAPVSMMTLPPPSLVLAMQPPMPKTPKCTLRMDEDDDLLTPRMVDFGLTEHTVSLNNDFTMDLQRKKPTKPVSSAVSSGLGAMPQRPAHVLSTPPSNSMMYSLASIESPELPVFCTPGLKITKSQRHALSPPQQGEMDPDSPCRLGNRQATPEVPSFETPYINRLLSTRKGERDTQADEAQDHSELSTSNRGSNQACSYNVSEISVIGCTEEKLTPEMPSLESFLGNSLPYRGGGGTSGEQTMGSGEPLLSVLDQDGPTQTFNLGTPRVRGDYPEPSTPEMPDLSSVTQDIFKLISQSKKLPTAVVQPHLKPSTLHTATGKENRAQSLAVVSEKEFLSLPSYLRQIPLSSLNQAIQKINGAKEERGHSQSHLTAFVNHVKLNSLKLCFHISSGDTHNYAI</sequence>
<dbReference type="PANTHER" id="PTHR48118">
    <property type="entry name" value="SPINDLE AND KINETOCHORE-ASSOCIATED PROTEIN 3"/>
    <property type="match status" value="1"/>
</dbReference>
<keyword evidence="8" id="KW-0498">Mitosis</keyword>
<keyword evidence="9" id="KW-0995">Kinetochore</keyword>
<reference evidence="14" key="3">
    <citation type="submission" date="2025-09" db="UniProtKB">
        <authorList>
            <consortium name="Ensembl"/>
        </authorList>
    </citation>
    <scope>IDENTIFICATION</scope>
</reference>
<evidence type="ECO:0000256" key="13">
    <source>
        <dbReference type="SAM" id="MobiDB-lite"/>
    </source>
</evidence>
<evidence type="ECO:0000256" key="8">
    <source>
        <dbReference type="ARBA" id="ARBA00022776"/>
    </source>
</evidence>
<keyword evidence="12" id="KW-0137">Centromere</keyword>
<evidence type="ECO:0000256" key="11">
    <source>
        <dbReference type="ARBA" id="ARBA00023306"/>
    </source>
</evidence>